<organism evidence="3 4">
    <name type="scientific">Meloidogyne javanica</name>
    <name type="common">Root-knot nematode worm</name>
    <dbReference type="NCBI Taxonomy" id="6303"/>
    <lineage>
        <taxon>Eukaryota</taxon>
        <taxon>Metazoa</taxon>
        <taxon>Ecdysozoa</taxon>
        <taxon>Nematoda</taxon>
        <taxon>Chromadorea</taxon>
        <taxon>Rhabditida</taxon>
        <taxon>Tylenchina</taxon>
        <taxon>Tylenchomorpha</taxon>
        <taxon>Tylenchoidea</taxon>
        <taxon>Meloidogynidae</taxon>
        <taxon>Meloidogyninae</taxon>
        <taxon>Meloidogyne</taxon>
        <taxon>Meloidogyne incognita group</taxon>
    </lineage>
</organism>
<evidence type="ECO:0000313" key="4">
    <source>
        <dbReference type="WBParaSite" id="scaffold12468_cov296.g16318"/>
    </source>
</evidence>
<proteinExistence type="predicted"/>
<reference evidence="4" key="1">
    <citation type="submission" date="2022-11" db="UniProtKB">
        <authorList>
            <consortium name="WormBaseParasite"/>
        </authorList>
    </citation>
    <scope>IDENTIFICATION</scope>
</reference>
<keyword evidence="3" id="KW-1185">Reference proteome</keyword>
<evidence type="ECO:0000313" key="3">
    <source>
        <dbReference type="Proteomes" id="UP000887561"/>
    </source>
</evidence>
<dbReference type="AlphaFoldDB" id="A0A915LIV6"/>
<dbReference type="Proteomes" id="UP000887561">
    <property type="component" value="Unplaced"/>
</dbReference>
<sequence length="174" mass="19504">MRLFEIVLISFMLLWKEIDCGKKTKSLSDIHPQRDPQVPTEGASYIIALPVQQTVGTSKGKSVHKKSPSHEGKSPTPMKRSARIAARKGEGSQDRNYEGSQASPHSHPNKVFETSVQENEGMTSETQEAYHHEENEPHLNKEHDLGHGHRIIYGNFDLDLNGPPPTDDEESKNE</sequence>
<feature type="signal peptide" evidence="2">
    <location>
        <begin position="1"/>
        <end position="20"/>
    </location>
</feature>
<name>A0A915LIV6_MELJA</name>
<feature type="region of interest" description="Disordered" evidence="1">
    <location>
        <begin position="55"/>
        <end position="174"/>
    </location>
</feature>
<accession>A0A915LIV6</accession>
<evidence type="ECO:0000256" key="1">
    <source>
        <dbReference type="SAM" id="MobiDB-lite"/>
    </source>
</evidence>
<evidence type="ECO:0000256" key="2">
    <source>
        <dbReference type="SAM" id="SignalP"/>
    </source>
</evidence>
<feature type="compositionally biased region" description="Polar residues" evidence="1">
    <location>
        <begin position="98"/>
        <end position="127"/>
    </location>
</feature>
<dbReference type="WBParaSite" id="scaffold12468_cov296.g16318">
    <property type="protein sequence ID" value="scaffold12468_cov296.g16318"/>
    <property type="gene ID" value="scaffold12468_cov296.g16318"/>
</dbReference>
<keyword evidence="2" id="KW-0732">Signal</keyword>
<feature type="compositionally biased region" description="Basic and acidic residues" evidence="1">
    <location>
        <begin position="87"/>
        <end position="97"/>
    </location>
</feature>
<protein>
    <submittedName>
        <fullName evidence="4">Uncharacterized protein</fullName>
    </submittedName>
</protein>
<feature type="chain" id="PRO_5037760102" evidence="2">
    <location>
        <begin position="21"/>
        <end position="174"/>
    </location>
</feature>
<feature type="compositionally biased region" description="Basic and acidic residues" evidence="1">
    <location>
        <begin position="128"/>
        <end position="147"/>
    </location>
</feature>